<evidence type="ECO:0000313" key="2">
    <source>
        <dbReference type="Proteomes" id="UP001497444"/>
    </source>
</evidence>
<organism evidence="1 2">
    <name type="scientific">Sphagnum jensenii</name>
    <dbReference type="NCBI Taxonomy" id="128206"/>
    <lineage>
        <taxon>Eukaryota</taxon>
        <taxon>Viridiplantae</taxon>
        <taxon>Streptophyta</taxon>
        <taxon>Embryophyta</taxon>
        <taxon>Bryophyta</taxon>
        <taxon>Sphagnophytina</taxon>
        <taxon>Sphagnopsida</taxon>
        <taxon>Sphagnales</taxon>
        <taxon>Sphagnaceae</taxon>
        <taxon>Sphagnum</taxon>
    </lineage>
</organism>
<dbReference type="EMBL" id="OZ020103">
    <property type="protein sequence ID" value="CAK9278252.1"/>
    <property type="molecule type" value="Genomic_DNA"/>
</dbReference>
<accession>A0ABP0XHX1</accession>
<dbReference type="PANTHER" id="PTHR48064:SF6">
    <property type="entry name" value="RECEPTOR-LIKE PROTEIN KINASE 2"/>
    <property type="match status" value="1"/>
</dbReference>
<protein>
    <submittedName>
        <fullName evidence="1">Uncharacterized protein</fullName>
    </submittedName>
</protein>
<dbReference type="InterPro" id="IPR001611">
    <property type="entry name" value="Leu-rich_rpt"/>
</dbReference>
<dbReference type="Gene3D" id="3.80.10.10">
    <property type="entry name" value="Ribonuclease Inhibitor"/>
    <property type="match status" value="1"/>
</dbReference>
<name>A0ABP0XHX1_9BRYO</name>
<dbReference type="InterPro" id="IPR032675">
    <property type="entry name" value="LRR_dom_sf"/>
</dbReference>
<dbReference type="Proteomes" id="UP001497444">
    <property type="component" value="Chromosome 8"/>
</dbReference>
<dbReference type="SUPFAM" id="SSF52058">
    <property type="entry name" value="L domain-like"/>
    <property type="match status" value="1"/>
</dbReference>
<sequence length="94" mass="10635">MVDRNLSGYNLTRPISPSFGNLLSLTSLALDYNALNGSLPLLNSLANLQYLFLQNNSLSRTIPYWLVDWLFLFKLFAWNNNFSGPIPPTLLSKN</sequence>
<keyword evidence="2" id="KW-1185">Reference proteome</keyword>
<reference evidence="1" key="1">
    <citation type="submission" date="2024-02" db="EMBL/GenBank/DDBJ databases">
        <authorList>
            <consortium name="ELIXIR-Norway"/>
            <consortium name="Elixir Norway"/>
        </authorList>
    </citation>
    <scope>NUCLEOTIDE SEQUENCE</scope>
</reference>
<evidence type="ECO:0000313" key="1">
    <source>
        <dbReference type="EMBL" id="CAK9278252.1"/>
    </source>
</evidence>
<proteinExistence type="predicted"/>
<dbReference type="InterPro" id="IPR053038">
    <property type="entry name" value="RLP_Defense"/>
</dbReference>
<dbReference type="Pfam" id="PF00560">
    <property type="entry name" value="LRR_1"/>
    <property type="match status" value="1"/>
</dbReference>
<gene>
    <name evidence="1" type="ORF">CSSPJE1EN1_LOCUS23730</name>
</gene>
<dbReference type="PANTHER" id="PTHR48064">
    <property type="entry name" value="OS01G0750400 PROTEIN"/>
    <property type="match status" value="1"/>
</dbReference>